<evidence type="ECO:0000256" key="1">
    <source>
        <dbReference type="ARBA" id="ARBA00022491"/>
    </source>
</evidence>
<keyword evidence="2" id="KW-0805">Transcription regulation</keyword>
<evidence type="ECO:0000259" key="6">
    <source>
        <dbReference type="PROSITE" id="PS50977"/>
    </source>
</evidence>
<reference evidence="8" key="1">
    <citation type="journal article" date="2012" name="J. Bacteriol.">
        <title>Revised Genome Sequence of Burkholderia thailandensis MSMB43 with Improved Annotation.</title>
        <authorList>
            <person name="Zhuo Y."/>
            <person name="Liu L."/>
            <person name="Wang Q."/>
            <person name="Liu X."/>
            <person name="Ren B."/>
            <person name="Liu M."/>
            <person name="Ni P."/>
            <person name="Cheng Y.Q."/>
            <person name="Zhang L."/>
        </authorList>
    </citation>
    <scope>NUCLEOTIDE SEQUENCE [LARGE SCALE GENOMIC DNA]</scope>
    <source>
        <strain evidence="8">MSMB43</strain>
    </source>
</reference>
<proteinExistence type="predicted"/>
<dbReference type="SUPFAM" id="SSF46689">
    <property type="entry name" value="Homeodomain-like"/>
    <property type="match status" value="1"/>
</dbReference>
<evidence type="ECO:0000256" key="4">
    <source>
        <dbReference type="ARBA" id="ARBA00023163"/>
    </source>
</evidence>
<dbReference type="SUPFAM" id="SSF48498">
    <property type="entry name" value="Tetracyclin repressor-like, C-terminal domain"/>
    <property type="match status" value="1"/>
</dbReference>
<dbReference type="InterPro" id="IPR041490">
    <property type="entry name" value="KstR2_TetR_C"/>
</dbReference>
<dbReference type="InterPro" id="IPR036271">
    <property type="entry name" value="Tet_transcr_reg_TetR-rel_C_sf"/>
</dbReference>
<feature type="domain" description="HTH tetR-type" evidence="6">
    <location>
        <begin position="19"/>
        <end position="79"/>
    </location>
</feature>
<gene>
    <name evidence="7" type="ORF">A33K_18588</name>
</gene>
<dbReference type="Proteomes" id="UP000004682">
    <property type="component" value="Unassembled WGS sequence"/>
</dbReference>
<dbReference type="Gene3D" id="1.10.10.60">
    <property type="entry name" value="Homeodomain-like"/>
    <property type="match status" value="1"/>
</dbReference>
<dbReference type="PANTHER" id="PTHR30055:SF175">
    <property type="entry name" value="HTH-TYPE TRANSCRIPTIONAL REPRESSOR KSTR2"/>
    <property type="match status" value="1"/>
</dbReference>
<evidence type="ECO:0000256" key="2">
    <source>
        <dbReference type="ARBA" id="ARBA00023015"/>
    </source>
</evidence>
<sequence>MELSMKQDKREQLKAKKQAYVQDEILSSAVSLFAERGFRAVTIDDIASNLGYTKSVVYYYFKSKNEILWQIFTRIYDTYFEMISSISATDLSPEDALRKIIIGHAMNVMERREWTAIYFREESELDEKQRKLMLNRKREYDATIEKVYRAGVEAGTFQDIPPHVAVTGILGMCNWLYTWYSDKGPMSSTEIAEYYVSMLTKGYLVEAKERSGTRKGSAKPLKAAVA</sequence>
<organism evidence="7 8">
    <name type="scientific">Burkholderia humptydooensis MSMB43</name>
    <dbReference type="NCBI Taxonomy" id="441157"/>
    <lineage>
        <taxon>Bacteria</taxon>
        <taxon>Pseudomonadati</taxon>
        <taxon>Pseudomonadota</taxon>
        <taxon>Betaproteobacteria</taxon>
        <taxon>Burkholderiales</taxon>
        <taxon>Burkholderiaceae</taxon>
        <taxon>Burkholderia</taxon>
        <taxon>pseudomallei group</taxon>
    </lineage>
</organism>
<dbReference type="EMBL" id="JH692071">
    <property type="protein sequence ID" value="EIP84733.1"/>
    <property type="molecule type" value="Genomic_DNA"/>
</dbReference>
<dbReference type="InterPro" id="IPR050109">
    <property type="entry name" value="HTH-type_TetR-like_transc_reg"/>
</dbReference>
<keyword evidence="8" id="KW-1185">Reference proteome</keyword>
<feature type="DNA-binding region" description="H-T-H motif" evidence="5">
    <location>
        <begin position="42"/>
        <end position="61"/>
    </location>
</feature>
<evidence type="ECO:0000313" key="8">
    <source>
        <dbReference type="Proteomes" id="UP000004682"/>
    </source>
</evidence>
<dbReference type="PANTHER" id="PTHR30055">
    <property type="entry name" value="HTH-TYPE TRANSCRIPTIONAL REGULATOR RUTR"/>
    <property type="match status" value="1"/>
</dbReference>
<accession>A0ABN0FXU5</accession>
<evidence type="ECO:0000256" key="5">
    <source>
        <dbReference type="PROSITE-ProRule" id="PRU00335"/>
    </source>
</evidence>
<protein>
    <submittedName>
        <fullName evidence="7">Transcriptional regulator, TetR family</fullName>
    </submittedName>
</protein>
<evidence type="ECO:0000256" key="3">
    <source>
        <dbReference type="ARBA" id="ARBA00023125"/>
    </source>
</evidence>
<dbReference type="InterPro" id="IPR001647">
    <property type="entry name" value="HTH_TetR"/>
</dbReference>
<name>A0ABN0FXU5_9BURK</name>
<keyword evidence="3 5" id="KW-0238">DNA-binding</keyword>
<keyword evidence="4" id="KW-0804">Transcription</keyword>
<dbReference type="Gene3D" id="1.10.357.10">
    <property type="entry name" value="Tetracycline Repressor, domain 2"/>
    <property type="match status" value="1"/>
</dbReference>
<dbReference type="Pfam" id="PF17932">
    <property type="entry name" value="TetR_C_24"/>
    <property type="match status" value="1"/>
</dbReference>
<dbReference type="PRINTS" id="PR00455">
    <property type="entry name" value="HTHTETR"/>
</dbReference>
<evidence type="ECO:0000313" key="7">
    <source>
        <dbReference type="EMBL" id="EIP84733.1"/>
    </source>
</evidence>
<dbReference type="PROSITE" id="PS50977">
    <property type="entry name" value="HTH_TETR_2"/>
    <property type="match status" value="1"/>
</dbReference>
<dbReference type="Pfam" id="PF00440">
    <property type="entry name" value="TetR_N"/>
    <property type="match status" value="1"/>
</dbReference>
<dbReference type="InterPro" id="IPR009057">
    <property type="entry name" value="Homeodomain-like_sf"/>
</dbReference>
<keyword evidence="1" id="KW-0678">Repressor</keyword>